<dbReference type="Pfam" id="PF13476">
    <property type="entry name" value="AAA_23"/>
    <property type="match status" value="1"/>
</dbReference>
<feature type="coiled-coil region" evidence="4">
    <location>
        <begin position="279"/>
        <end position="343"/>
    </location>
</feature>
<dbReference type="PANTHER" id="PTHR32114:SF2">
    <property type="entry name" value="ABC TRANSPORTER ABCH.3"/>
    <property type="match status" value="1"/>
</dbReference>
<organism evidence="6 7">
    <name type="scientific">Mobiluncus mulieris</name>
    <dbReference type="NCBI Taxonomy" id="2052"/>
    <lineage>
        <taxon>Bacteria</taxon>
        <taxon>Bacillati</taxon>
        <taxon>Actinomycetota</taxon>
        <taxon>Actinomycetes</taxon>
        <taxon>Actinomycetales</taxon>
        <taxon>Actinomycetaceae</taxon>
        <taxon>Mobiluncus</taxon>
    </lineage>
</organism>
<name>A0A2X1RKK1_9ACTO</name>
<accession>A0A2X1RKK1</accession>
<comment type="subunit">
    <text evidence="2">Heterodimer of SbcC and SbcD.</text>
</comment>
<feature type="coiled-coil region" evidence="4">
    <location>
        <begin position="590"/>
        <end position="681"/>
    </location>
</feature>
<dbReference type="InterPro" id="IPR025662">
    <property type="entry name" value="Sigma_54_int_dom_ATP-bd_1"/>
</dbReference>
<feature type="coiled-coil region" evidence="4">
    <location>
        <begin position="458"/>
        <end position="516"/>
    </location>
</feature>
<dbReference type="PANTHER" id="PTHR32114">
    <property type="entry name" value="ABC TRANSPORTER ABCH.3"/>
    <property type="match status" value="1"/>
</dbReference>
<feature type="domain" description="Rad50/SbcC-type AAA" evidence="5">
    <location>
        <begin position="5"/>
        <end position="209"/>
    </location>
</feature>
<dbReference type="EMBL" id="JABCUV010000002">
    <property type="protein sequence ID" value="NMW92586.1"/>
    <property type="molecule type" value="Genomic_DNA"/>
</dbReference>
<keyword evidence="4" id="KW-0175">Coiled coil</keyword>
<dbReference type="Gene3D" id="3.40.50.300">
    <property type="entry name" value="P-loop containing nucleotide triphosphate hydrolases"/>
    <property type="match status" value="2"/>
</dbReference>
<proteinExistence type="inferred from homology"/>
<dbReference type="InterPro" id="IPR038729">
    <property type="entry name" value="Rad50/SbcC_AAA"/>
</dbReference>
<dbReference type="RefSeq" id="WP_004013213.1">
    <property type="nucleotide sequence ID" value="NZ_JABCUT010000004.1"/>
</dbReference>
<dbReference type="AlphaFoldDB" id="A0A2X1RKK1"/>
<protein>
    <recommendedName>
        <fullName evidence="3">Nuclease SbcCD subunit C</fullName>
    </recommendedName>
</protein>
<evidence type="ECO:0000256" key="4">
    <source>
        <dbReference type="SAM" id="Coils"/>
    </source>
</evidence>
<evidence type="ECO:0000256" key="1">
    <source>
        <dbReference type="ARBA" id="ARBA00006930"/>
    </source>
</evidence>
<reference evidence="6 7" key="1">
    <citation type="submission" date="2020-04" db="EMBL/GenBank/DDBJ databases">
        <title>Antimicrobial susceptibility and clonality of vaginal-derived multi-drug resistant Mobiluncus isolates in China.</title>
        <authorList>
            <person name="Zhang X."/>
        </authorList>
    </citation>
    <scope>NUCLEOTIDE SEQUENCE [LARGE SCALE GENOMIC DNA]</scope>
    <source>
        <strain evidence="6 7">7</strain>
    </source>
</reference>
<dbReference type="PROSITE" id="PS00675">
    <property type="entry name" value="SIGMA54_INTERACT_1"/>
    <property type="match status" value="1"/>
</dbReference>
<evidence type="ECO:0000313" key="7">
    <source>
        <dbReference type="Proteomes" id="UP000582487"/>
    </source>
</evidence>
<evidence type="ECO:0000256" key="2">
    <source>
        <dbReference type="ARBA" id="ARBA00011322"/>
    </source>
</evidence>
<dbReference type="InterPro" id="IPR027417">
    <property type="entry name" value="P-loop_NTPase"/>
</dbReference>
<comment type="caution">
    <text evidence="6">The sequence shown here is derived from an EMBL/GenBank/DDBJ whole genome shotgun (WGS) entry which is preliminary data.</text>
</comment>
<comment type="similarity">
    <text evidence="1">Belongs to the SMC family. SbcC subfamily.</text>
</comment>
<dbReference type="Proteomes" id="UP000582487">
    <property type="component" value="Unassembled WGS sequence"/>
</dbReference>
<dbReference type="OrthoDB" id="9795626at2"/>
<evidence type="ECO:0000313" key="6">
    <source>
        <dbReference type="EMBL" id="NMW92586.1"/>
    </source>
</evidence>
<dbReference type="SUPFAM" id="SSF52540">
    <property type="entry name" value="P-loop containing nucleoside triphosphate hydrolases"/>
    <property type="match status" value="1"/>
</dbReference>
<sequence length="1064" mass="117555">MRFHRLTMEGVGSFAHREVVDFDALGSQGLFLIHGDTGAGKSTILDALFCALYGSVPGGSENNERRMVSWYLPPKTKPRLTLDFSVGNKFYRLTRTLWSYNELGEKLSNYHAATLEVSVKPDFCEIDETISGVNAVADRVVRVLGLESKHFEQTVMLPQGKAQEFLTANGTERYGVLKSLFKSEIYSDLEEAAKARQKQGADESKQYNAAQLERLSTLVSGLVNNPVLEGCGIDLDSIQEALHPKQDGKKGWQPRVFDTLYSQVKPQLDQVKEFIANQSQHTRQQLEEAQKLADKAADDFSGAKATFQKIQAAHALQDQLQVLEARTEEIANLREENAQAARAATVITAADNLQSPQLQASQKVAELSSLVQQILSKDPVLSNVQAQGLVLVADTKAWLSADSTMDFQRSDSWKSWFKRARELVQSQGNRLQTVAGELTQCHQQAEINQGYSVQLGELTQEQAKLLSQQDNLRKAQDAARAKLEQAQQLAAARVGLAEQKQESDKALEQARDLERLQKKTQKLSQLVATNKQAVKSQARLVKQALDAWIAADAPRLAETLVLGEPCPVCGSCAHPHPATSRGTVADYAEFESGSARLEELQAKLQESEKQLSTLNGEIQNLEKILAGQSRQDLEKTNRDLNTRLQAATQAQQDLEKTQIEVQSLEKQLQDVLATTLELEKSLAATRANLETGEVALRQLQAAIKADLGEKPGEVSVEDYAAKLLRHNQQSVQTLEHIDAIYQEWLTARERWLTRQEQLQQALRENGYDTVTAARDDFKPEKILESDCATVSQWETDMTSTKSKLEVLRDLLNKKIPDMHVLEQAQLAAKQKLSDLQSLEKDLALVSRKFEESLAGIAAKEAAWVESSKQIATLNELVAALSGNNPKGPSLSSAYLSTRLKQVIEIANDTVKDISNGYLEMSFTSHSLDDRSRSKEGLGINIYNAAEDSTTSPLSLSGGEKFYCSLAIALALSAVVQAERGGVELDNIFIDEGFGSLDDTTRDIVISTLKRLYQDSKRSVGIISHVNELKVDIPLQLEVKNYRSGSGGNRDAVKKGSYLQVIGLE</sequence>
<dbReference type="GO" id="GO:0006302">
    <property type="term" value="P:double-strand break repair"/>
    <property type="evidence" value="ECO:0007669"/>
    <property type="project" value="InterPro"/>
</dbReference>
<evidence type="ECO:0000259" key="5">
    <source>
        <dbReference type="Pfam" id="PF13476"/>
    </source>
</evidence>
<dbReference type="GO" id="GO:0016887">
    <property type="term" value="F:ATP hydrolysis activity"/>
    <property type="evidence" value="ECO:0007669"/>
    <property type="project" value="InterPro"/>
</dbReference>
<gene>
    <name evidence="6" type="ORF">HHJ74_02490</name>
</gene>
<dbReference type="Pfam" id="PF13558">
    <property type="entry name" value="SbcC_Walker_B"/>
    <property type="match status" value="1"/>
</dbReference>
<evidence type="ECO:0000256" key="3">
    <source>
        <dbReference type="ARBA" id="ARBA00013368"/>
    </source>
</evidence>